<evidence type="ECO:0000313" key="1">
    <source>
        <dbReference type="EMBL" id="SCA80243.1"/>
    </source>
</evidence>
<accession>A0A1C3S6Y1</accession>
<protein>
    <submittedName>
        <fullName evidence="1">Uncharacterized protein</fullName>
    </submittedName>
</protein>
<gene>
    <name evidence="1" type="ORF">PSLUR01_00266</name>
</gene>
<evidence type="ECO:0000313" key="2">
    <source>
        <dbReference type="Proteomes" id="UP000279386"/>
    </source>
</evidence>
<proteinExistence type="predicted"/>
<dbReference type="Proteomes" id="UP000279386">
    <property type="component" value="Segment"/>
</dbReference>
<dbReference type="EMBL" id="LT603033">
    <property type="protein sequence ID" value="SCA80243.1"/>
    <property type="molecule type" value="Genomic_DNA"/>
</dbReference>
<sequence length="74" mass="8743">MITFEEPEVVYCYSVKGFEYMMDSILKDTYLVQIAVADNTDNALQRVLNIYEKTSRRLCAMKRIEEIKLSRLNK</sequence>
<reference evidence="1 2" key="1">
    <citation type="submission" date="2016-07" db="EMBL/GenBank/DDBJ databases">
        <authorList>
            <person name="Millard A."/>
        </authorList>
    </citation>
    <scope>NUCLEOTIDE SEQUENCE [LARGE SCALE GENOMIC DNA]</scope>
</reference>
<name>A0A1C3S6Y1_9CAUD</name>
<organism evidence="1 2">
    <name type="scientific">Escherichia phage vB_Eco_slurp01</name>
    <dbReference type="NCBI Taxonomy" id="1874688"/>
    <lineage>
        <taxon>Viruses</taxon>
        <taxon>Duplodnaviria</taxon>
        <taxon>Heunggongvirae</taxon>
        <taxon>Uroviricota</taxon>
        <taxon>Caudoviricetes</taxon>
        <taxon>Asteriusvirus</taxon>
        <taxon>Asteriusvirus PBECO4</taxon>
    </lineage>
</organism>